<reference evidence="2" key="1">
    <citation type="submission" date="2021-01" db="EMBL/GenBank/DDBJ databases">
        <authorList>
            <person name="Corre E."/>
            <person name="Pelletier E."/>
            <person name="Niang G."/>
            <person name="Scheremetjew M."/>
            <person name="Finn R."/>
            <person name="Kale V."/>
            <person name="Holt S."/>
            <person name="Cochrane G."/>
            <person name="Meng A."/>
            <person name="Brown T."/>
            <person name="Cohen L."/>
        </authorList>
    </citation>
    <scope>NUCLEOTIDE SEQUENCE</scope>
    <source>
        <strain evidence="2">CCMP1381</strain>
    </source>
</reference>
<accession>A0A7S2BEQ4</accession>
<organism evidence="2">
    <name type="scientific">Octactis speculum</name>
    <dbReference type="NCBI Taxonomy" id="3111310"/>
    <lineage>
        <taxon>Eukaryota</taxon>
        <taxon>Sar</taxon>
        <taxon>Stramenopiles</taxon>
        <taxon>Ochrophyta</taxon>
        <taxon>Dictyochophyceae</taxon>
        <taxon>Dictyochales</taxon>
        <taxon>Dictyochaceae</taxon>
        <taxon>Octactis</taxon>
    </lineage>
</organism>
<dbReference type="AlphaFoldDB" id="A0A7S2BEQ4"/>
<evidence type="ECO:0000313" key="2">
    <source>
        <dbReference type="EMBL" id="CAD9394453.1"/>
    </source>
</evidence>
<protein>
    <recommendedName>
        <fullName evidence="3">Peptidase M41 FtsH extracellular domain-containing protein</fullName>
    </recommendedName>
</protein>
<name>A0A7S2BEQ4_9STRA</name>
<evidence type="ECO:0008006" key="3">
    <source>
        <dbReference type="Google" id="ProtNLM"/>
    </source>
</evidence>
<proteinExistence type="predicted"/>
<feature type="signal peptide" evidence="1">
    <location>
        <begin position="1"/>
        <end position="19"/>
    </location>
</feature>
<gene>
    <name evidence="2" type="ORF">DSPE1174_LOCUS7289</name>
</gene>
<keyword evidence="1" id="KW-0732">Signal</keyword>
<sequence>MCRFLRLLVLACVTQQANSFRFGLMMRAPPFQTSQGENCPRRAILSIPLRISCLAGISSVPARVRAADPMPEEEEKAAAEEEAPLAAKMVAAEEEAPLAAKKVAEAGEKNIAYDNFLELLNDGEIQRVQFYGETGNKVVATTNGERVTVIGVPQESSNSPMSPLRTVAKVRDAGVPFTFESFNLAEYRKERKLGDIIAQVGESISPPSIPSIGLPSFGNPFGGN</sequence>
<dbReference type="EMBL" id="HBGS01013760">
    <property type="protein sequence ID" value="CAD9394453.1"/>
    <property type="molecule type" value="Transcribed_RNA"/>
</dbReference>
<evidence type="ECO:0000256" key="1">
    <source>
        <dbReference type="SAM" id="SignalP"/>
    </source>
</evidence>
<feature type="chain" id="PRO_5031444286" description="Peptidase M41 FtsH extracellular domain-containing protein" evidence="1">
    <location>
        <begin position="20"/>
        <end position="224"/>
    </location>
</feature>